<reference evidence="4" key="1">
    <citation type="journal article" date="2019" name="Int. J. Syst. Evol. Microbiol.">
        <title>The Global Catalogue of Microorganisms (GCM) 10K type strain sequencing project: providing services to taxonomists for standard genome sequencing and annotation.</title>
        <authorList>
            <consortium name="The Broad Institute Genomics Platform"/>
            <consortium name="The Broad Institute Genome Sequencing Center for Infectious Disease"/>
            <person name="Wu L."/>
            <person name="Ma J."/>
        </authorList>
    </citation>
    <scope>NUCLEOTIDE SEQUENCE [LARGE SCALE GENOMIC DNA]</scope>
    <source>
        <strain evidence="4">NBRC 108894</strain>
    </source>
</reference>
<accession>A0ABQ6K3P9</accession>
<gene>
    <name evidence="3" type="ORF">GCM10025881_20720</name>
</gene>
<dbReference type="SUPFAM" id="SSF55729">
    <property type="entry name" value="Acyl-CoA N-acyltransferases (Nat)"/>
    <property type="match status" value="1"/>
</dbReference>
<dbReference type="CDD" id="cd04301">
    <property type="entry name" value="NAT_SF"/>
    <property type="match status" value="1"/>
</dbReference>
<dbReference type="Proteomes" id="UP001157034">
    <property type="component" value="Unassembled WGS sequence"/>
</dbReference>
<evidence type="ECO:0000256" key="1">
    <source>
        <dbReference type="SAM" id="MobiDB-lite"/>
    </source>
</evidence>
<keyword evidence="4" id="KW-1185">Reference proteome</keyword>
<evidence type="ECO:0000313" key="3">
    <source>
        <dbReference type="EMBL" id="GMA95248.1"/>
    </source>
</evidence>
<evidence type="ECO:0000313" key="4">
    <source>
        <dbReference type="Proteomes" id="UP001157034"/>
    </source>
</evidence>
<dbReference type="PANTHER" id="PTHR47237:SF2">
    <property type="entry name" value="BLL4206 PROTEIN"/>
    <property type="match status" value="1"/>
</dbReference>
<sequence length="289" mass="31184">MAEVTSGETIRPLQEADLERLEELSGQVGFNQTRADWKRLLRLAPDGCFAATRGGRVVATTTTTAYAGRLAWVGMVVVDESFRRLGIGSRLVEHALNHLDSAHGIRNVALDATVLGKQVYDRYGFVEQYQVHRLHGEASAVDATTLVGVRPMSPTDLPAVTAMESAALGVPRATLLEDLCRTFPEGCSVVEDEGRLIAWSFRRPGARRWHIGPVGARDQRAADLAFQAAISPIPGAPIELDVPEGPRRAHLAKRFALTTARSFARMVRGPSLPDPDGGTGYATVAPELG</sequence>
<dbReference type="Pfam" id="PF18014">
    <property type="entry name" value="Acetyltransf_18"/>
    <property type="match status" value="1"/>
</dbReference>
<dbReference type="Gene3D" id="3.40.630.90">
    <property type="match status" value="1"/>
</dbReference>
<feature type="domain" description="N-acetyltransferase" evidence="2">
    <location>
        <begin position="8"/>
        <end position="148"/>
    </location>
</feature>
<dbReference type="InterPro" id="IPR052729">
    <property type="entry name" value="Acyl/Acetyltrans_Enzymes"/>
</dbReference>
<name>A0ABQ6K3P9_9MICO</name>
<feature type="region of interest" description="Disordered" evidence="1">
    <location>
        <begin position="268"/>
        <end position="289"/>
    </location>
</feature>
<protein>
    <recommendedName>
        <fullName evidence="2">N-acetyltransferase domain-containing protein</fullName>
    </recommendedName>
</protein>
<dbReference type="InterPro" id="IPR000182">
    <property type="entry name" value="GNAT_dom"/>
</dbReference>
<dbReference type="InterPro" id="IPR041496">
    <property type="entry name" value="YitH/HolE_GNAT"/>
</dbReference>
<proteinExistence type="predicted"/>
<dbReference type="PROSITE" id="PS51186">
    <property type="entry name" value="GNAT"/>
    <property type="match status" value="1"/>
</dbReference>
<comment type="caution">
    <text evidence="3">The sequence shown here is derived from an EMBL/GenBank/DDBJ whole genome shotgun (WGS) entry which is preliminary data.</text>
</comment>
<dbReference type="Pfam" id="PF00583">
    <property type="entry name" value="Acetyltransf_1"/>
    <property type="match status" value="1"/>
</dbReference>
<dbReference type="EMBL" id="BSVB01000001">
    <property type="protein sequence ID" value="GMA95248.1"/>
    <property type="molecule type" value="Genomic_DNA"/>
</dbReference>
<dbReference type="RefSeq" id="WP_284254040.1">
    <property type="nucleotide sequence ID" value="NZ_BAAAQO010000002.1"/>
</dbReference>
<dbReference type="Gene3D" id="3.40.630.30">
    <property type="match status" value="1"/>
</dbReference>
<dbReference type="InterPro" id="IPR016181">
    <property type="entry name" value="Acyl_CoA_acyltransferase"/>
</dbReference>
<organism evidence="3 4">
    <name type="scientific">Pseudolysinimonas kribbensis</name>
    <dbReference type="NCBI Taxonomy" id="433641"/>
    <lineage>
        <taxon>Bacteria</taxon>
        <taxon>Bacillati</taxon>
        <taxon>Actinomycetota</taxon>
        <taxon>Actinomycetes</taxon>
        <taxon>Micrococcales</taxon>
        <taxon>Microbacteriaceae</taxon>
        <taxon>Pseudolysinimonas</taxon>
    </lineage>
</organism>
<dbReference type="PANTHER" id="PTHR47237">
    <property type="entry name" value="SLL0310 PROTEIN"/>
    <property type="match status" value="1"/>
</dbReference>
<evidence type="ECO:0000259" key="2">
    <source>
        <dbReference type="PROSITE" id="PS51186"/>
    </source>
</evidence>